<feature type="region of interest" description="Disordered" evidence="1">
    <location>
        <begin position="72"/>
        <end position="117"/>
    </location>
</feature>
<evidence type="ECO:0000256" key="1">
    <source>
        <dbReference type="SAM" id="MobiDB-lite"/>
    </source>
</evidence>
<keyword evidence="3" id="KW-1185">Reference proteome</keyword>
<proteinExistence type="predicted"/>
<feature type="compositionally biased region" description="Low complexity" evidence="1">
    <location>
        <begin position="72"/>
        <end position="82"/>
    </location>
</feature>
<reference evidence="3" key="1">
    <citation type="submission" date="2020-05" db="EMBL/GenBank/DDBJ databases">
        <title>Frigoriglobus tundricola gen. nov., sp. nov., a psychrotolerant cellulolytic planctomycete of the family Gemmataceae with two divergent copies of 16S rRNA gene.</title>
        <authorList>
            <person name="Kulichevskaya I.S."/>
            <person name="Ivanova A.A."/>
            <person name="Naumoff D.G."/>
            <person name="Beletsky A.V."/>
            <person name="Rijpstra W.I.C."/>
            <person name="Sinninghe Damste J.S."/>
            <person name="Mardanov A.V."/>
            <person name="Ravin N.V."/>
            <person name="Dedysh S.N."/>
        </authorList>
    </citation>
    <scope>NUCLEOTIDE SEQUENCE [LARGE SCALE GENOMIC DNA]</scope>
    <source>
        <strain evidence="3">PL17</strain>
    </source>
</reference>
<dbReference type="EMBL" id="CP053452">
    <property type="protein sequence ID" value="QJW93099.1"/>
    <property type="molecule type" value="Genomic_DNA"/>
</dbReference>
<gene>
    <name evidence="2" type="ORF">FTUN_0602</name>
</gene>
<evidence type="ECO:0000313" key="2">
    <source>
        <dbReference type="EMBL" id="QJW93099.1"/>
    </source>
</evidence>
<evidence type="ECO:0000313" key="3">
    <source>
        <dbReference type="Proteomes" id="UP000503447"/>
    </source>
</evidence>
<sequence length="198" mass="20851">MTIAAAAPAPAMPYRVAMLRYGIGEGVERPTKVLPGGGGDLLTPDEIAVWSYVKWLESEVARMKESAEVVTATSNTTAANTSPPMSPDAPNTLGSHPVDASNLVPDNEANTSNSGFSKRKLAEQELLRTPYASNVAIGERLGVSDEWIRRVRKELEAAGRLEPMGTVARRDGTSYTTGTVGVAAARTDGTSESDSTTG</sequence>
<dbReference type="AlphaFoldDB" id="A0A6M5YGC7"/>
<dbReference type="Proteomes" id="UP000503447">
    <property type="component" value="Chromosome"/>
</dbReference>
<accession>A0A6M5YGC7</accession>
<organism evidence="2 3">
    <name type="scientific">Frigoriglobus tundricola</name>
    <dbReference type="NCBI Taxonomy" id="2774151"/>
    <lineage>
        <taxon>Bacteria</taxon>
        <taxon>Pseudomonadati</taxon>
        <taxon>Planctomycetota</taxon>
        <taxon>Planctomycetia</taxon>
        <taxon>Gemmatales</taxon>
        <taxon>Gemmataceae</taxon>
        <taxon>Frigoriglobus</taxon>
    </lineage>
</organism>
<protein>
    <submittedName>
        <fullName evidence="2">Uncharacterized protein</fullName>
    </submittedName>
</protein>
<feature type="compositionally biased region" description="Low complexity" evidence="1">
    <location>
        <begin position="173"/>
        <end position="198"/>
    </location>
</feature>
<name>A0A6M5YGC7_9BACT</name>
<dbReference type="KEGG" id="ftj:FTUN_0602"/>
<dbReference type="RefSeq" id="WP_171469364.1">
    <property type="nucleotide sequence ID" value="NZ_CP053452.2"/>
</dbReference>
<feature type="region of interest" description="Disordered" evidence="1">
    <location>
        <begin position="160"/>
        <end position="198"/>
    </location>
</feature>